<keyword evidence="2" id="KW-1185">Reference proteome</keyword>
<evidence type="ECO:0000313" key="2">
    <source>
        <dbReference type="Proteomes" id="UP000230069"/>
    </source>
</evidence>
<dbReference type="Proteomes" id="UP000230069">
    <property type="component" value="Unassembled WGS sequence"/>
</dbReference>
<dbReference type="EMBL" id="KZ305026">
    <property type="protein sequence ID" value="PIA53811.1"/>
    <property type="molecule type" value="Genomic_DNA"/>
</dbReference>
<gene>
    <name evidence="1" type="ORF">AQUCO_00900416v1</name>
</gene>
<organism evidence="1 2">
    <name type="scientific">Aquilegia coerulea</name>
    <name type="common">Rocky mountain columbine</name>
    <dbReference type="NCBI Taxonomy" id="218851"/>
    <lineage>
        <taxon>Eukaryota</taxon>
        <taxon>Viridiplantae</taxon>
        <taxon>Streptophyta</taxon>
        <taxon>Embryophyta</taxon>
        <taxon>Tracheophyta</taxon>
        <taxon>Spermatophyta</taxon>
        <taxon>Magnoliopsida</taxon>
        <taxon>Ranunculales</taxon>
        <taxon>Ranunculaceae</taxon>
        <taxon>Thalictroideae</taxon>
        <taxon>Aquilegia</taxon>
    </lineage>
</organism>
<name>A0A2G5EDM1_AQUCA</name>
<dbReference type="InParanoid" id="A0A2G5EDM1"/>
<reference evidence="1 2" key="1">
    <citation type="submission" date="2017-09" db="EMBL/GenBank/DDBJ databases">
        <title>WGS assembly of Aquilegia coerulea Goldsmith.</title>
        <authorList>
            <person name="Hodges S."/>
            <person name="Kramer E."/>
            <person name="Nordborg M."/>
            <person name="Tomkins J."/>
            <person name="Borevitz J."/>
            <person name="Derieg N."/>
            <person name="Yan J."/>
            <person name="Mihaltcheva S."/>
            <person name="Hayes R.D."/>
            <person name="Rokhsar D."/>
        </authorList>
    </citation>
    <scope>NUCLEOTIDE SEQUENCE [LARGE SCALE GENOMIC DNA]</scope>
    <source>
        <strain evidence="2">cv. Goldsmith</strain>
    </source>
</reference>
<dbReference type="AlphaFoldDB" id="A0A2G5EDM1"/>
<proteinExistence type="predicted"/>
<sequence>MTYEGIHSHNVSCLLVIVKAINFSLLYSPLRRHPVTQQLDICCRQSVCGSFCIDAYADGGYGFRKPRIGG</sequence>
<evidence type="ECO:0000313" key="1">
    <source>
        <dbReference type="EMBL" id="PIA53811.1"/>
    </source>
</evidence>
<accession>A0A2G5EDM1</accession>
<protein>
    <submittedName>
        <fullName evidence="1">Uncharacterized protein</fullName>
    </submittedName>
</protein>